<comment type="caution">
    <text evidence="1">The sequence shown here is derived from an EMBL/GenBank/DDBJ whole genome shotgun (WGS) entry which is preliminary data.</text>
</comment>
<keyword evidence="2" id="KW-1185">Reference proteome</keyword>
<evidence type="ECO:0000313" key="1">
    <source>
        <dbReference type="EMBL" id="KAK3778389.1"/>
    </source>
</evidence>
<dbReference type="EMBL" id="JAWDGP010002960">
    <property type="protein sequence ID" value="KAK3778389.1"/>
    <property type="molecule type" value="Genomic_DNA"/>
</dbReference>
<proteinExistence type="predicted"/>
<name>A0AAE0ZZ63_9GAST</name>
<dbReference type="AlphaFoldDB" id="A0AAE0ZZ63"/>
<organism evidence="1 2">
    <name type="scientific">Elysia crispata</name>
    <name type="common">lettuce slug</name>
    <dbReference type="NCBI Taxonomy" id="231223"/>
    <lineage>
        <taxon>Eukaryota</taxon>
        <taxon>Metazoa</taxon>
        <taxon>Spiralia</taxon>
        <taxon>Lophotrochozoa</taxon>
        <taxon>Mollusca</taxon>
        <taxon>Gastropoda</taxon>
        <taxon>Heterobranchia</taxon>
        <taxon>Euthyneura</taxon>
        <taxon>Panpulmonata</taxon>
        <taxon>Sacoglossa</taxon>
        <taxon>Placobranchoidea</taxon>
        <taxon>Plakobranchidae</taxon>
        <taxon>Elysia</taxon>
    </lineage>
</organism>
<protein>
    <submittedName>
        <fullName evidence="1">Uncharacterized protein</fullName>
    </submittedName>
</protein>
<evidence type="ECO:0000313" key="2">
    <source>
        <dbReference type="Proteomes" id="UP001283361"/>
    </source>
</evidence>
<gene>
    <name evidence="1" type="ORF">RRG08_049236</name>
</gene>
<reference evidence="1" key="1">
    <citation type="journal article" date="2023" name="G3 (Bethesda)">
        <title>A reference genome for the long-term kleptoplast-retaining sea slug Elysia crispata morphotype clarki.</title>
        <authorList>
            <person name="Eastman K.E."/>
            <person name="Pendleton A.L."/>
            <person name="Shaikh M.A."/>
            <person name="Suttiyut T."/>
            <person name="Ogas R."/>
            <person name="Tomko P."/>
            <person name="Gavelis G."/>
            <person name="Widhalm J.R."/>
            <person name="Wisecaver J.H."/>
        </authorList>
    </citation>
    <scope>NUCLEOTIDE SEQUENCE</scope>
    <source>
        <strain evidence="1">ECLA1</strain>
    </source>
</reference>
<dbReference type="Proteomes" id="UP001283361">
    <property type="component" value="Unassembled WGS sequence"/>
</dbReference>
<accession>A0AAE0ZZ63</accession>
<sequence>MEKTSERISEEHNRELEGIKWWSMRSKRSEALPKHSLFGTSLENVDREQLQNITGKYIPVGYVRPHTERYPLPQHIKEKISGRDFLESSRKEVLQLNISCKKLISN</sequence>